<comment type="caution">
    <text evidence="2">The sequence shown here is derived from an EMBL/GenBank/DDBJ whole genome shotgun (WGS) entry which is preliminary data.</text>
</comment>
<proteinExistence type="predicted"/>
<accession>A0A2U1FCZ4</accession>
<organism evidence="2 3">
    <name type="scientific">Actinomycetospora cinnamomea</name>
    <dbReference type="NCBI Taxonomy" id="663609"/>
    <lineage>
        <taxon>Bacteria</taxon>
        <taxon>Bacillati</taxon>
        <taxon>Actinomycetota</taxon>
        <taxon>Actinomycetes</taxon>
        <taxon>Pseudonocardiales</taxon>
        <taxon>Pseudonocardiaceae</taxon>
        <taxon>Actinomycetospora</taxon>
    </lineage>
</organism>
<keyword evidence="1" id="KW-0812">Transmembrane</keyword>
<keyword evidence="3" id="KW-1185">Reference proteome</keyword>
<keyword evidence="1" id="KW-0472">Membrane</keyword>
<gene>
    <name evidence="2" type="ORF">C8D89_105133</name>
</gene>
<evidence type="ECO:0000256" key="1">
    <source>
        <dbReference type="SAM" id="Phobius"/>
    </source>
</evidence>
<reference evidence="2 3" key="1">
    <citation type="submission" date="2018-04" db="EMBL/GenBank/DDBJ databases">
        <title>Genomic Encyclopedia of Type Strains, Phase IV (KMG-IV): sequencing the most valuable type-strain genomes for metagenomic binning, comparative biology and taxonomic classification.</title>
        <authorList>
            <person name="Goeker M."/>
        </authorList>
    </citation>
    <scope>NUCLEOTIDE SEQUENCE [LARGE SCALE GENOMIC DNA]</scope>
    <source>
        <strain evidence="2 3">DSM 45771</strain>
    </source>
</reference>
<dbReference type="EMBL" id="QEKW01000005">
    <property type="protein sequence ID" value="PVZ10057.1"/>
    <property type="molecule type" value="Genomic_DNA"/>
</dbReference>
<protein>
    <submittedName>
        <fullName evidence="2">Uncharacterized protein</fullName>
    </submittedName>
</protein>
<evidence type="ECO:0000313" key="3">
    <source>
        <dbReference type="Proteomes" id="UP000245639"/>
    </source>
</evidence>
<evidence type="ECO:0000313" key="2">
    <source>
        <dbReference type="EMBL" id="PVZ10057.1"/>
    </source>
</evidence>
<feature type="transmembrane region" description="Helical" evidence="1">
    <location>
        <begin position="20"/>
        <end position="51"/>
    </location>
</feature>
<keyword evidence="1" id="KW-1133">Transmembrane helix</keyword>
<dbReference type="Proteomes" id="UP000245639">
    <property type="component" value="Unassembled WGS sequence"/>
</dbReference>
<name>A0A2U1FCZ4_9PSEU</name>
<sequence>MVGVPDPERTAARTVAAVAAATGVVVTMLLAGSGVVTVVVTAVLAVGQALLLRGGGARRARRFLLAASAQAGLTFAVAGDPTVASALVYLGVGVVFGLVVVVALGLLDRHGDDLADDEPRVDTRPLPVADE</sequence>
<feature type="transmembrane region" description="Helical" evidence="1">
    <location>
        <begin position="86"/>
        <end position="107"/>
    </location>
</feature>
<dbReference type="AlphaFoldDB" id="A0A2U1FCZ4"/>